<feature type="compositionally biased region" description="Polar residues" evidence="6">
    <location>
        <begin position="678"/>
        <end position="689"/>
    </location>
</feature>
<feature type="compositionally biased region" description="Polar residues" evidence="6">
    <location>
        <begin position="1166"/>
        <end position="1189"/>
    </location>
</feature>
<dbReference type="GO" id="GO:0022008">
    <property type="term" value="P:neurogenesis"/>
    <property type="evidence" value="ECO:0007669"/>
    <property type="project" value="InterPro"/>
</dbReference>
<feature type="compositionally biased region" description="Low complexity" evidence="6">
    <location>
        <begin position="229"/>
        <end position="242"/>
    </location>
</feature>
<dbReference type="InterPro" id="IPR039041">
    <property type="entry name" value="Nav/unc-53"/>
</dbReference>
<sequence length="1853" mass="196073">MPPLLVGTKMHSGLPKPKPVHSALPIPQKPARPSALPLNTKTAPARSNKAQKTTATADAKAQKAAQAKPISVQETGGDQPESRPDPGFGIELEETTSEESEENGGRLQIYTDWANHYLSKSGHRHRIRDLQTDVSDGVLLAHIIQVVANEKIGDIHGSPRSRSQMTEEQEVTEIENIDVCLSFLAAKGVNIQGLSSEEIGNGNLKAILGLFFSLSRFKQQQQRPHPPLSHHSSAPPHLCSPHGTPPGGHKHTALSDMQSSEASQSKLLQFSLGSKKTRLPAPTSRVTAVDSSCRISSNANRRSQALDSKTKAPASRDSSETMTENSSVTTSAQSTTSSSALSPPPSSSNNNTAIPQPNASSSKPWRSKSSNKNVTSKTLSDSGAKNLTADAPPKLASQKSMLEKLKLFNSKSLSKNNQETSVKPAEHSTNTEQLEVDNGNVRPAASGANPASASSPKMALKGIAQRTFSRALTAKKNSVKVPEKEKTKVKESTKRVPTPDVKVDEAKDEMLDADSNKRTSKIASFIPKGGKVAKKEVQSGIPKPGAKSLTGKGSKEAAERPKSTRLGANAPFKCAQERDGGMEGQGAGNGALCAAGAGTTQSTASNTVSVQLPQNQQLHSHPNMATVAPFMYRSQEAEVNSDGVDPKPAEDPTGEDPETRRLRTVKNIADLRQNLEETMSSLRGTQLTHSSLESSSFEASDSAGGRSLLSRPHLSSSWRLGSAVPRLQAGDAPSLANGCRGAGPGRYQYSAHLRRQLTGRGGAGEGSEPIGDEEELGGVAMEMTGYMSDGDVLSKTLARNDDVTSGYLTDGGVGLYTRRLHRLHDLSNMSSVRESLQRTASTGQAEADSWDDSSSVSSGVSDNIDTDDINTSSSISSYANTPATHRKQPVTDAEKREASGHWGSDPAEELVQSSRGSGRRSQSTAQTGAQSVGHTGSWRRGMSAQVGVTSPRTKTSNSTSKGQHTVKTDDVKVSEKGRVSPVSDAADELKKSLLCTNRGSTNLLMPTALPEPCARTPTSASSFGYKKSGTLVTASGATITSGSATLGKLPKSGTRPLTGGGGVKSGQEVAGTLVHHDDSFLPMSARGTLQYRSLPRPGRSGAAARNGNRSSTSSIEAAVLSVTKSSGPLGKLTNQTDREKGAEPAAGTGGRQVSSPTLRRLFGGKSSKQTPLTSAENMKNSTIISNPHVSSAEVHPADGEQASTPGSAYSTGPSGSLTWGTSLSSSSGPSREGTLGPGGSVGSAGYASLSSMHTSSDSIDDTAALGRTGSKAGVSDSPVPSPSASPLFSRNTLPRKQESSLSGGRNTLPKKALRYGPAPSMRCSDEARDWLRSHSISGLQDSIGSSPFSPGSSVTSPTATRFNFASSPTSATQMALTGHRTNSLTQDPLEQSEARLRTSCMSLDDKNRTMSRSGSFRDGFEEAHGSSLSLVSSSSSIYSTNEEKSQSEIRKLRRELDASQEKVSALTTQLSANAHLVAAFEQSLGNMTIRLKSLTLTAEQKDSELTELRKTIELLKKQNAVAQAAINGVLNTQDVIAKDKSAGQNGSPQSSDKSESRAQSQSSPGPNPKQSSTPDLRIRRQHSSDSVSSMTSHSSIGSNMDADAHNHKKNKKNWASFTGDKLRSSFKQAFSKKKSPKSASSHSDIDEMTDSLPASPQLPHNGSTPSGHMIRTALSNSLLSECLDSEAEMVMQLRSELREKEMKLTDIRLEALSSAHQLDQLREAMNRMQSDIEKLKLENDRLRLENQSSRAGSQSSSTPPAQTTSLGTAGSTAGGHSLNLTTSESTSLDMLLDDTGESQRREGRHVKIYVTLDDEAHCTEEGEGRSFLIGCIGVSGKTKWDVLDGVVRRLFKL</sequence>
<evidence type="ECO:0000256" key="3">
    <source>
        <dbReference type="ARBA" id="ARBA00023054"/>
    </source>
</evidence>
<proteinExistence type="inferred from homology"/>
<feature type="compositionally biased region" description="Low complexity" evidence="6">
    <location>
        <begin position="50"/>
        <end position="68"/>
    </location>
</feature>
<keyword evidence="3 5" id="KW-0175">Coiled coil</keyword>
<feature type="compositionally biased region" description="Low complexity" evidence="6">
    <location>
        <begin position="852"/>
        <end position="877"/>
    </location>
</feature>
<dbReference type="SMART" id="SM00033">
    <property type="entry name" value="CH"/>
    <property type="match status" value="1"/>
</dbReference>
<dbReference type="Pfam" id="PF23092">
    <property type="entry name" value="Ubiquitin_6"/>
    <property type="match status" value="1"/>
</dbReference>
<feature type="compositionally biased region" description="Low complexity" evidence="6">
    <location>
        <begin position="443"/>
        <end position="456"/>
    </location>
</feature>
<feature type="region of interest" description="Disordered" evidence="6">
    <location>
        <begin position="831"/>
        <end position="986"/>
    </location>
</feature>
<feature type="compositionally biased region" description="Polar residues" evidence="6">
    <location>
        <begin position="1542"/>
        <end position="1574"/>
    </location>
</feature>
<feature type="coiled-coil region" evidence="5">
    <location>
        <begin position="1442"/>
        <end position="1525"/>
    </location>
</feature>
<feature type="compositionally biased region" description="Polar residues" evidence="6">
    <location>
        <begin position="1290"/>
        <end position="1305"/>
    </location>
</feature>
<dbReference type="FunFam" id="1.10.418.10:FF:000018">
    <property type="entry name" value="Neuron navigator 2"/>
    <property type="match status" value="1"/>
</dbReference>
<feature type="compositionally biased region" description="Polar residues" evidence="6">
    <location>
        <begin position="831"/>
        <end position="844"/>
    </location>
</feature>
<dbReference type="GO" id="GO:0005634">
    <property type="term" value="C:nucleus"/>
    <property type="evidence" value="ECO:0007669"/>
    <property type="project" value="UniProtKB-SubCell"/>
</dbReference>
<feature type="region of interest" description="Disordered" evidence="6">
    <location>
        <begin position="409"/>
        <end position="516"/>
    </location>
</feature>
<keyword evidence="9" id="KW-1185">Reference proteome</keyword>
<feature type="compositionally biased region" description="Polar residues" evidence="6">
    <location>
        <begin position="946"/>
        <end position="965"/>
    </location>
</feature>
<evidence type="ECO:0000313" key="8">
    <source>
        <dbReference type="EMBL" id="CAL1604642.1"/>
    </source>
</evidence>
<dbReference type="SUPFAM" id="SSF47576">
    <property type="entry name" value="Calponin-homology domain, CH-domain"/>
    <property type="match status" value="1"/>
</dbReference>
<organism evidence="8 9">
    <name type="scientific">Knipowitschia caucasica</name>
    <name type="common">Caucasian dwarf goby</name>
    <name type="synonym">Pomatoschistus caucasicus</name>
    <dbReference type="NCBI Taxonomy" id="637954"/>
    <lineage>
        <taxon>Eukaryota</taxon>
        <taxon>Metazoa</taxon>
        <taxon>Chordata</taxon>
        <taxon>Craniata</taxon>
        <taxon>Vertebrata</taxon>
        <taxon>Euteleostomi</taxon>
        <taxon>Actinopterygii</taxon>
        <taxon>Neopterygii</taxon>
        <taxon>Teleostei</taxon>
        <taxon>Neoteleostei</taxon>
        <taxon>Acanthomorphata</taxon>
        <taxon>Gobiaria</taxon>
        <taxon>Gobiiformes</taxon>
        <taxon>Gobioidei</taxon>
        <taxon>Gobiidae</taxon>
        <taxon>Gobiinae</taxon>
        <taxon>Knipowitschia</taxon>
    </lineage>
</organism>
<feature type="compositionally biased region" description="Low complexity" evidence="6">
    <location>
        <begin position="326"/>
        <end position="380"/>
    </location>
</feature>
<dbReference type="EMBL" id="OZ035826">
    <property type="protein sequence ID" value="CAL1604642.1"/>
    <property type="molecule type" value="Genomic_DNA"/>
</dbReference>
<feature type="region of interest" description="Disordered" evidence="6">
    <location>
        <begin position="1339"/>
        <end position="1380"/>
    </location>
</feature>
<feature type="compositionally biased region" description="Low complexity" evidence="6">
    <location>
        <begin position="912"/>
        <end position="923"/>
    </location>
</feature>
<evidence type="ECO:0000256" key="5">
    <source>
        <dbReference type="SAM" id="Coils"/>
    </source>
</evidence>
<accession>A0AAV2LUW7</accession>
<feature type="compositionally biased region" description="Basic and acidic residues" evidence="6">
    <location>
        <begin position="481"/>
        <end position="494"/>
    </location>
</feature>
<evidence type="ECO:0000256" key="2">
    <source>
        <dbReference type="ARBA" id="ARBA00006255"/>
    </source>
</evidence>
<dbReference type="PANTHER" id="PTHR12784">
    <property type="entry name" value="STEERIN"/>
    <property type="match status" value="1"/>
</dbReference>
<feature type="compositionally biased region" description="Low complexity" evidence="6">
    <location>
        <begin position="1342"/>
        <end position="1358"/>
    </location>
</feature>
<evidence type="ECO:0000256" key="4">
    <source>
        <dbReference type="ARBA" id="ARBA00023242"/>
    </source>
</evidence>
<feature type="compositionally biased region" description="Low complexity" evidence="6">
    <location>
        <begin position="1275"/>
        <end position="1289"/>
    </location>
</feature>
<feature type="compositionally biased region" description="Basic and acidic residues" evidence="6">
    <location>
        <begin position="553"/>
        <end position="562"/>
    </location>
</feature>
<reference evidence="8 9" key="1">
    <citation type="submission" date="2024-04" db="EMBL/GenBank/DDBJ databases">
        <authorList>
            <person name="Waldvogel A.-M."/>
            <person name="Schoenle A."/>
        </authorList>
    </citation>
    <scope>NUCLEOTIDE SEQUENCE [LARGE SCALE GENOMIC DNA]</scope>
</reference>
<dbReference type="Proteomes" id="UP001497482">
    <property type="component" value="Chromosome 4"/>
</dbReference>
<feature type="compositionally biased region" description="Low complexity" evidence="6">
    <location>
        <begin position="1748"/>
        <end position="1785"/>
    </location>
</feature>
<protein>
    <recommendedName>
        <fullName evidence="7">Calponin-homology (CH) domain-containing protein</fullName>
    </recommendedName>
</protein>
<feature type="region of interest" description="Disordered" evidence="6">
    <location>
        <begin position="219"/>
        <end position="397"/>
    </location>
</feature>
<feature type="region of interest" description="Disordered" evidence="6">
    <location>
        <begin position="637"/>
        <end position="665"/>
    </location>
</feature>
<feature type="compositionally biased region" description="Low complexity" evidence="6">
    <location>
        <begin position="690"/>
        <end position="711"/>
    </location>
</feature>
<feature type="region of interest" description="Disordered" evidence="6">
    <location>
        <begin position="1091"/>
        <end position="1321"/>
    </location>
</feature>
<dbReference type="Pfam" id="PF00307">
    <property type="entry name" value="CH"/>
    <property type="match status" value="1"/>
</dbReference>
<feature type="compositionally biased region" description="Acidic residues" evidence="6">
    <location>
        <begin position="91"/>
        <end position="102"/>
    </location>
</feature>
<feature type="compositionally biased region" description="Polar residues" evidence="6">
    <location>
        <begin position="1359"/>
        <end position="1380"/>
    </location>
</feature>
<gene>
    <name evidence="8" type="ORF">KC01_LOCUS32117</name>
</gene>
<feature type="domain" description="Calponin-homology (CH)" evidence="7">
    <location>
        <begin position="104"/>
        <end position="219"/>
    </location>
</feature>
<evidence type="ECO:0000313" key="9">
    <source>
        <dbReference type="Proteomes" id="UP001497482"/>
    </source>
</evidence>
<evidence type="ECO:0000259" key="7">
    <source>
        <dbReference type="PROSITE" id="PS50021"/>
    </source>
</evidence>
<feature type="compositionally biased region" description="Polar residues" evidence="6">
    <location>
        <begin position="1652"/>
        <end position="1666"/>
    </location>
</feature>
<dbReference type="Gene3D" id="1.10.418.10">
    <property type="entry name" value="Calponin-like domain"/>
    <property type="match status" value="1"/>
</dbReference>
<dbReference type="InterPro" id="IPR057126">
    <property type="entry name" value="NAV1-like_ubiquitin-like"/>
</dbReference>
<keyword evidence="4" id="KW-0539">Nucleus</keyword>
<dbReference type="PROSITE" id="PS50021">
    <property type="entry name" value="CH"/>
    <property type="match status" value="1"/>
</dbReference>
<evidence type="ECO:0000256" key="1">
    <source>
        <dbReference type="ARBA" id="ARBA00004123"/>
    </source>
</evidence>
<feature type="compositionally biased region" description="Low complexity" evidence="6">
    <location>
        <begin position="1584"/>
        <end position="1598"/>
    </location>
</feature>
<feature type="region of interest" description="Disordered" evidence="6">
    <location>
        <begin position="678"/>
        <end position="711"/>
    </location>
</feature>
<name>A0AAV2LUW7_KNICA</name>
<evidence type="ECO:0000256" key="6">
    <source>
        <dbReference type="SAM" id="MobiDB-lite"/>
    </source>
</evidence>
<feature type="compositionally biased region" description="Polar residues" evidence="6">
    <location>
        <begin position="924"/>
        <end position="934"/>
    </location>
</feature>
<dbReference type="PANTHER" id="PTHR12784:SF6">
    <property type="entry name" value="NEURON NAVIGATOR 2"/>
    <property type="match status" value="1"/>
</dbReference>
<feature type="compositionally biased region" description="Polar residues" evidence="6">
    <location>
        <begin position="255"/>
        <end position="274"/>
    </location>
</feature>
<feature type="region of interest" description="Disordered" evidence="6">
    <location>
        <begin position="1745"/>
        <end position="1785"/>
    </location>
</feature>
<comment type="similarity">
    <text evidence="2">Belongs to the Nav/unc-53 family.</text>
</comment>
<feature type="compositionally biased region" description="Polar residues" evidence="6">
    <location>
        <begin position="1248"/>
        <end position="1257"/>
    </location>
</feature>
<feature type="compositionally biased region" description="Basic and acidic residues" evidence="6">
    <location>
        <begin position="501"/>
        <end position="516"/>
    </location>
</feature>
<feature type="compositionally biased region" description="Polar residues" evidence="6">
    <location>
        <begin position="284"/>
        <end position="307"/>
    </location>
</feature>
<dbReference type="InterPro" id="IPR036872">
    <property type="entry name" value="CH_dom_sf"/>
</dbReference>
<feature type="region of interest" description="Disordered" evidence="6">
    <location>
        <begin position="529"/>
        <end position="571"/>
    </location>
</feature>
<dbReference type="InterPro" id="IPR001715">
    <property type="entry name" value="CH_dom"/>
</dbReference>
<feature type="compositionally biased region" description="Basic and acidic residues" evidence="6">
    <location>
        <begin position="966"/>
        <end position="978"/>
    </location>
</feature>
<feature type="region of interest" description="Disordered" evidence="6">
    <location>
        <begin position="1"/>
        <end position="105"/>
    </location>
</feature>
<feature type="region of interest" description="Disordered" evidence="6">
    <location>
        <begin position="1540"/>
        <end position="1669"/>
    </location>
</feature>
<feature type="compositionally biased region" description="Low complexity" evidence="6">
    <location>
        <begin position="1210"/>
        <end position="1230"/>
    </location>
</feature>
<comment type="subcellular location">
    <subcellularLocation>
        <location evidence="1">Nucleus</location>
    </subcellularLocation>
</comment>